<dbReference type="CDD" id="cd12917">
    <property type="entry name" value="VKOR_euk"/>
    <property type="match status" value="1"/>
</dbReference>
<evidence type="ECO:0000256" key="9">
    <source>
        <dbReference type="ARBA" id="ARBA00023136"/>
    </source>
</evidence>
<keyword evidence="7 12" id="KW-1133">Transmembrane helix</keyword>
<evidence type="ECO:0000256" key="8">
    <source>
        <dbReference type="ARBA" id="ARBA00023002"/>
    </source>
</evidence>
<dbReference type="GO" id="GO:0047057">
    <property type="term" value="F:vitamin-K-epoxide reductase (warfarin-sensitive) activity"/>
    <property type="evidence" value="ECO:0007669"/>
    <property type="project" value="UniProtKB-EC"/>
</dbReference>
<evidence type="ECO:0000256" key="6">
    <source>
        <dbReference type="ARBA" id="ARBA00022824"/>
    </source>
</evidence>
<dbReference type="InterPro" id="IPR038354">
    <property type="entry name" value="VKOR_sf"/>
</dbReference>
<dbReference type="EC" id="1.17.4.4" evidence="3"/>
<dbReference type="InterPro" id="IPR012932">
    <property type="entry name" value="VKOR"/>
</dbReference>
<comment type="subcellular location">
    <subcellularLocation>
        <location evidence="1">Endoplasmic reticulum membrane</location>
        <topology evidence="1">Multi-pass membrane protein</topology>
    </subcellularLocation>
</comment>
<keyword evidence="4 12" id="KW-0812">Transmembrane</keyword>
<dbReference type="SMART" id="SM00756">
    <property type="entry name" value="VKc"/>
    <property type="match status" value="1"/>
</dbReference>
<dbReference type="PANTHER" id="PTHR14519">
    <property type="entry name" value="VITAMIN K EPOXIDE REDUCTASE COMPLEX, SUBUNIT 1"/>
    <property type="match status" value="1"/>
</dbReference>
<dbReference type="GO" id="GO:0005789">
    <property type="term" value="C:endoplasmic reticulum membrane"/>
    <property type="evidence" value="ECO:0007669"/>
    <property type="project" value="UniProtKB-SubCell"/>
</dbReference>
<evidence type="ECO:0000256" key="11">
    <source>
        <dbReference type="ARBA" id="ARBA00023284"/>
    </source>
</evidence>
<evidence type="ECO:0000256" key="7">
    <source>
        <dbReference type="ARBA" id="ARBA00022989"/>
    </source>
</evidence>
<accession>A0A1L8DUT8</accession>
<evidence type="ECO:0000256" key="2">
    <source>
        <dbReference type="ARBA" id="ARBA00006214"/>
    </source>
</evidence>
<evidence type="ECO:0000256" key="5">
    <source>
        <dbReference type="ARBA" id="ARBA00022719"/>
    </source>
</evidence>
<keyword evidence="8" id="KW-0560">Oxidoreductase</keyword>
<dbReference type="InterPro" id="IPR042406">
    <property type="entry name" value="VKORC1/VKORC1L1"/>
</dbReference>
<evidence type="ECO:0000256" key="4">
    <source>
        <dbReference type="ARBA" id="ARBA00022692"/>
    </source>
</evidence>
<keyword evidence="6" id="KW-0256">Endoplasmic reticulum</keyword>
<keyword evidence="9 12" id="KW-0472">Membrane</keyword>
<dbReference type="GO" id="GO:0048038">
    <property type="term" value="F:quinone binding"/>
    <property type="evidence" value="ECO:0007669"/>
    <property type="project" value="UniProtKB-KW"/>
</dbReference>
<evidence type="ECO:0000256" key="12">
    <source>
        <dbReference type="SAM" id="Phobius"/>
    </source>
</evidence>
<evidence type="ECO:0000313" key="14">
    <source>
        <dbReference type="EMBL" id="JAV10192.1"/>
    </source>
</evidence>
<keyword evidence="10" id="KW-1015">Disulfide bond</keyword>
<evidence type="ECO:0000256" key="10">
    <source>
        <dbReference type="ARBA" id="ARBA00023157"/>
    </source>
</evidence>
<evidence type="ECO:0000256" key="1">
    <source>
        <dbReference type="ARBA" id="ARBA00004477"/>
    </source>
</evidence>
<reference evidence="14" key="1">
    <citation type="submission" date="2016-12" db="EMBL/GenBank/DDBJ databases">
        <title>An insight into the sialome and mialome of the sand fly, Nyssomyia neivai.</title>
        <authorList>
            <person name="Sebastian V."/>
            <person name="Goulart T.M."/>
            <person name="Oliveira W."/>
            <person name="Calvo E."/>
            <person name="Oliveira L.F."/>
            <person name="Pinto M.C."/>
            <person name="Rosselino A.M."/>
            <person name="Ribeiro J.M."/>
        </authorList>
    </citation>
    <scope>NUCLEOTIDE SEQUENCE</scope>
</reference>
<keyword evidence="5" id="KW-0874">Quinone</keyword>
<feature type="transmembrane region" description="Helical" evidence="12">
    <location>
        <begin position="79"/>
        <end position="96"/>
    </location>
</feature>
<keyword evidence="11" id="KW-0676">Redox-active center</keyword>
<organism evidence="14">
    <name type="scientific">Nyssomyia neivai</name>
    <dbReference type="NCBI Taxonomy" id="330878"/>
    <lineage>
        <taxon>Eukaryota</taxon>
        <taxon>Metazoa</taxon>
        <taxon>Ecdysozoa</taxon>
        <taxon>Arthropoda</taxon>
        <taxon>Hexapoda</taxon>
        <taxon>Insecta</taxon>
        <taxon>Pterygota</taxon>
        <taxon>Neoptera</taxon>
        <taxon>Endopterygota</taxon>
        <taxon>Diptera</taxon>
        <taxon>Nematocera</taxon>
        <taxon>Psychodoidea</taxon>
        <taxon>Psychodidae</taxon>
        <taxon>Nyssomyia</taxon>
    </lineage>
</organism>
<feature type="transmembrane region" description="Helical" evidence="12">
    <location>
        <begin position="103"/>
        <end position="123"/>
    </location>
</feature>
<protein>
    <recommendedName>
        <fullName evidence="3">vitamin-K-epoxide reductase (warfarin-sensitive)</fullName>
        <ecNumber evidence="3">1.17.4.4</ecNumber>
    </recommendedName>
</protein>
<feature type="transmembrane region" description="Helical" evidence="12">
    <location>
        <begin position="129"/>
        <end position="148"/>
    </location>
</feature>
<dbReference type="AlphaFoldDB" id="A0A1L8DUT8"/>
<proteinExistence type="inferred from homology"/>
<evidence type="ECO:0000259" key="13">
    <source>
        <dbReference type="SMART" id="SM00756"/>
    </source>
</evidence>
<dbReference type="PANTHER" id="PTHR14519:SF8">
    <property type="entry name" value="VITAMIN K EPOXIDE REDUCTASE COMPLEX SUBUNIT 1"/>
    <property type="match status" value="1"/>
</dbReference>
<dbReference type="EMBL" id="GFDF01003892">
    <property type="protein sequence ID" value="JAV10192.1"/>
    <property type="molecule type" value="Transcribed_RNA"/>
</dbReference>
<dbReference type="Pfam" id="PF07884">
    <property type="entry name" value="VKOR"/>
    <property type="match status" value="1"/>
</dbReference>
<dbReference type="Gene3D" id="1.20.1440.130">
    <property type="entry name" value="VKOR domain"/>
    <property type="match status" value="1"/>
</dbReference>
<feature type="domain" description="Vitamin K epoxide reductase" evidence="13">
    <location>
        <begin position="3"/>
        <end position="151"/>
    </location>
</feature>
<dbReference type="GO" id="GO:0042373">
    <property type="term" value="P:vitamin K metabolic process"/>
    <property type="evidence" value="ECO:0007669"/>
    <property type="project" value="InterPro"/>
</dbReference>
<comment type="similarity">
    <text evidence="2">Belongs to the VKOR family.</text>
</comment>
<sequence>MSVSEFSSTIVVSSVVGLLLSIYTTHVEIQLELDNDYEALCDLNERISCTKVFASKYGKGFGIVEHVLGEDSIFNQPNGLFGVFFYVLIALLCFVNDSKVARVQIYLCIVSNVMSLYLAYLLYFILEDFCIVCVSTYIVNGINLFFAVKRYRAIVARELSDDKTK</sequence>
<name>A0A1L8DUT8_9DIPT</name>
<evidence type="ECO:0000256" key="3">
    <source>
        <dbReference type="ARBA" id="ARBA00012278"/>
    </source>
</evidence>